<evidence type="ECO:0000259" key="1">
    <source>
        <dbReference type="PROSITE" id="PS50022"/>
    </source>
</evidence>
<dbReference type="Pfam" id="PF00754">
    <property type="entry name" value="F5_F8_type_C"/>
    <property type="match status" value="1"/>
</dbReference>
<evidence type="ECO:0000313" key="3">
    <source>
        <dbReference type="Proteomes" id="UP000259026"/>
    </source>
</evidence>
<accession>A0A385E9W1</accession>
<dbReference type="PROSITE" id="PS50022">
    <property type="entry name" value="FA58C_3"/>
    <property type="match status" value="1"/>
</dbReference>
<name>A0A385E9W1_9CAUD</name>
<reference evidence="2" key="1">
    <citation type="submission" date="2018-07" db="EMBL/GenBank/DDBJ databases">
        <authorList>
            <person name="Quirk P.G."/>
            <person name="Krulwich T.A."/>
        </authorList>
    </citation>
    <scope>NUCLEOTIDE SEQUENCE</scope>
</reference>
<keyword evidence="3" id="KW-1185">Reference proteome</keyword>
<reference evidence="2" key="2">
    <citation type="submission" date="2018-09" db="EMBL/GenBank/DDBJ databases">
        <title>Giant CbK-like Caulobacter bacteriophages have genetically divergent genomes.</title>
        <authorList>
            <person name="Wilson K."/>
            <person name="Ely B."/>
        </authorList>
    </citation>
    <scope>NUCLEOTIDE SEQUENCE [LARGE SCALE GENOMIC DNA]</scope>
</reference>
<dbReference type="SUPFAM" id="SSF49785">
    <property type="entry name" value="Galactose-binding domain-like"/>
    <property type="match status" value="2"/>
</dbReference>
<dbReference type="InterPro" id="IPR000421">
    <property type="entry name" value="FA58C"/>
</dbReference>
<sequence>MTDYTPDLHLPLVAPNQNQKEATINTALAILESAANDSVTISLISGNLTLNDDQYTKYFHHQFVDHLSSRIVSLPATRRWFAVENLGSGPITFKVTGSTGLSAELPSGKIGLVVSDGVDVRFVVPDPTGGLGLLRDLSDVDGIPTDGQLLRWYAADSLWKPWTLTLPFKGLSDVPSTYVGQGGKLLAVRNDGNGIEFVSSAANINSFVDLDDTPNSYSGSANFTVKVNSAGTGLTFALPRLTEAADFPSNYTGAANKLLRVNSTANGVTFDVLKVVDLSDGPGAPTAPNALRYIRVNAAGDGWEYATGTGGPDHFTQLEDTPDSYTGKAKQFPRVNDAEDGLIFSTVKFIDLADGPGDFTGSAKKFLRINNAANAIIYDAPKVEDLADGPGAPAVAHAKKVLRVNTAGNAVEYITLKITDLGGFPSSFTGQGGKYLIVKGDESGIQFTTASYTTSFLNLTDVPAESYAGLAGRAFVVDPTATGLIPGPIIPTRLGQLADVEDGTGTPQQGDFLRWIDGVWQADPFPVSGGGGGATELAELTDVEIAASDPPQDGQVLGFSAATGKWTPTTVQTTVVSDLDDLTDVTLTSPVNGQIIVYRDGEWVNEDPASQGVPSNGSHIYWRLLLHATDGSTVQYGIQEIQFKQSKFGPDLANGGTASASTDEFGTVSGAFDNVISGAWFSTSAADGQWIKYQFPTPAEVRYMTIQGSQSQPNTSPSAFSVQWSDNNADWTTAWEVTGQTGWAPGQTREFHAPIDLYFTDLADAPQSYIGQAAKLLRVKGDSTGLEFFSLFVPTTLGQLSDVEDGTGTPLDGYVLTYKDGVWQAEPPAGGPGGGGGASTFLDLTDTPNVYAGEGGNAVRVKMTEDGLEFYAPGTGGGGGGGWRGGWAAGAEQVFITFEDGTLNPAFTYDAAGFTVVSQPDSVVGTNFALKFRPIGDGATCYCELPIEDVVNAGDLTVRYKVSSESPDFFRIRQDGVQVHQDSGNTGVYETFTLATTGDHTLRFSYSKDGSLAIGADTVYISQISYYKTLTNPYVYGDTVSYQGAYWFCRQAGTSEAPGAGDDWIKLPEYLANLKDVDLSTPPSNGQALVFDGVSNKFKPGTVSGGGGGSGNTYNIGLAPRTRVHRVAVQSIATATWTAVQWDAEAEDAVNAFSSGTNTRITVPAGVTKARATGYVNWGTNLSGASIVGAALRRNGVETGSTGGSRIVASRSGQYESHLNFTSEWFPVTAGDYYELFVLQQSGVNANLNGPVTNFGENTYLQFEWDDGTPTSAIEAGDLHAAHQGWRVIVTDSQTGTFASLSELKFYDRSGVQIATTGGKVFDTNSHGTYPASQAFDGNTSTLWSSLQQTSTDVLGGPGYIFASAVDVGSIKITSTDTSFNTTNSPKNFAVQYTDDDGATWLTYAYFSGQTSWGDREERTFVLPLIGTARVGGARKISELQDVAIGTPKHGDLLTYDGFSQVWKQKTRWGYSPPKAADFPTLLGSVSLTLTDDDDVGLMVDCGQSTFGDIQRIAVKPLPAGLADFTVTAKIVDHLLPYNYNGVGLIMRESSSGKIVMFGIENNTNGSTTQSIRKLRYSRLPGLTGFTSNVYSDFTPSGAQWFRLKSTSGLLTAWVSVDGKMWRQIYLESNGGSFNSGPDQIGIGCSLNANYALNPMFSIPYWDQSF</sequence>
<dbReference type="InterPro" id="IPR008979">
    <property type="entry name" value="Galactose-bd-like_sf"/>
</dbReference>
<dbReference type="EMBL" id="MH588545">
    <property type="protein sequence ID" value="AXQ68671.1"/>
    <property type="molecule type" value="Genomic_DNA"/>
</dbReference>
<gene>
    <name evidence="2" type="ORF">CcrPW_gp132</name>
</gene>
<proteinExistence type="predicted"/>
<organism evidence="2 3">
    <name type="scientific">Caulobacter phage CcrPW</name>
    <dbReference type="NCBI Taxonomy" id="2283271"/>
    <lineage>
        <taxon>Viruses</taxon>
        <taxon>Duplodnaviria</taxon>
        <taxon>Heunggongvirae</taxon>
        <taxon>Uroviricota</taxon>
        <taxon>Caudoviricetes</taxon>
        <taxon>Jeanschmidtviridae</taxon>
        <taxon>Colossusvirus</taxon>
        <taxon>Colossusvirus PW</taxon>
    </lineage>
</organism>
<dbReference type="Gene3D" id="2.60.120.260">
    <property type="entry name" value="Galactose-binding domain-like"/>
    <property type="match status" value="2"/>
</dbReference>
<evidence type="ECO:0000313" key="2">
    <source>
        <dbReference type="EMBL" id="AXQ68671.1"/>
    </source>
</evidence>
<protein>
    <submittedName>
        <fullName evidence="2">Putative tail protein</fullName>
    </submittedName>
</protein>
<dbReference type="Proteomes" id="UP000259026">
    <property type="component" value="Segment"/>
</dbReference>
<feature type="domain" description="F5/8 type C" evidence="1">
    <location>
        <begin position="631"/>
        <end position="782"/>
    </location>
</feature>